<keyword evidence="14" id="KW-1185">Reference proteome</keyword>
<dbReference type="InterPro" id="IPR003821">
    <property type="entry name" value="DXP_reductoisomerase"/>
</dbReference>
<dbReference type="InterPro" id="IPR026877">
    <property type="entry name" value="DXPR_C"/>
</dbReference>
<feature type="binding site" evidence="9">
    <location>
        <position position="212"/>
    </location>
    <ligand>
        <name>NADPH</name>
        <dbReference type="ChEBI" id="CHEBI:57783"/>
    </ligand>
</feature>
<evidence type="ECO:0000256" key="7">
    <source>
        <dbReference type="ARBA" id="ARBA00023229"/>
    </source>
</evidence>
<dbReference type="NCBIfam" id="TIGR00243">
    <property type="entry name" value="Dxr"/>
    <property type="match status" value="1"/>
</dbReference>
<dbReference type="GO" id="GO:0070402">
    <property type="term" value="F:NADPH binding"/>
    <property type="evidence" value="ECO:0007669"/>
    <property type="project" value="InterPro"/>
</dbReference>
<keyword evidence="9" id="KW-0460">Magnesium</keyword>
<organism evidence="13 14">
    <name type="scientific">Anaplasma platys</name>
    <dbReference type="NCBI Taxonomy" id="949"/>
    <lineage>
        <taxon>Bacteria</taxon>
        <taxon>Pseudomonadati</taxon>
        <taxon>Pseudomonadota</taxon>
        <taxon>Alphaproteobacteria</taxon>
        <taxon>Rickettsiales</taxon>
        <taxon>Anaplasmataceae</taxon>
        <taxon>Anaplasma</taxon>
    </lineage>
</organism>
<feature type="binding site" evidence="9">
    <location>
        <position position="23"/>
    </location>
    <ligand>
        <name>NADPH</name>
        <dbReference type="ChEBI" id="CHEBI:57783"/>
    </ligand>
</feature>
<comment type="function">
    <text evidence="9">Catalyzes the NADPH-dependent rearrangement and reduction of 1-deoxy-D-xylulose-5-phosphate (DXP) to 2-C-methyl-D-erythritol 4-phosphate (MEP).</text>
</comment>
<dbReference type="UniPathway" id="UPA00056">
    <property type="reaction ID" value="UER00092"/>
</dbReference>
<feature type="binding site" evidence="9">
    <location>
        <position position="159"/>
    </location>
    <ligand>
        <name>Mn(2+)</name>
        <dbReference type="ChEBI" id="CHEBI:29035"/>
    </ligand>
</feature>
<dbReference type="GO" id="GO:0030604">
    <property type="term" value="F:1-deoxy-D-xylulose-5-phosphate reductoisomerase activity"/>
    <property type="evidence" value="ECO:0007669"/>
    <property type="project" value="UniProtKB-UniRule"/>
</dbReference>
<feature type="binding site" evidence="9">
    <location>
        <position position="21"/>
    </location>
    <ligand>
        <name>NADPH</name>
        <dbReference type="ChEBI" id="CHEBI:57783"/>
    </ligand>
</feature>
<dbReference type="SUPFAM" id="SSF69055">
    <property type="entry name" value="1-deoxy-D-xylulose-5-phosphate reductoisomerase, C-terminal domain"/>
    <property type="match status" value="1"/>
</dbReference>
<keyword evidence="6 9" id="KW-0464">Manganese</keyword>
<feature type="binding site" evidence="9">
    <location>
        <position position="206"/>
    </location>
    <ligand>
        <name>1-deoxy-D-xylulose 5-phosphate</name>
        <dbReference type="ChEBI" id="CHEBI:57792"/>
    </ligand>
</feature>
<name>A0A858PY18_9RICK</name>
<evidence type="ECO:0000256" key="1">
    <source>
        <dbReference type="ARBA" id="ARBA00005094"/>
    </source>
</evidence>
<dbReference type="EC" id="1.1.1.267" evidence="9"/>
<sequence length="398" mass="42975">MCVIICELSDVKRVSVFGSTGFIGQKAVQILHRNPADFKVEALVARDSVQLLASQAKLLDAKMAVIADDRCYRALIDALSGTGIKVLAGRDAVIEAAGVRSVDCALMAITGIASLEPTMGLIDAGVSYIALASKESLVCGGSLLMKAAKSRGVNIVPVDSEHNAVFRLLSYGVSPEKVTITSSGGPFLKWTKEQMKNATLDDALAHPVWKMGKKISVDSATMANKALEVIEASYLFSLSCDKIDVVVHPESVVHALVSHADGESIALMSPPDMSIPILHALYWPERKEIYENGLDLVTHGRLTFLTPDLDRFPLFKWGFDVLKHKNSHAAGIAFNAANEVAVEVFLLGGISFLEISKVIVKVMNTISHCEIRSLSDVIEYDLWVRKAAEKAIGSLKLC</sequence>
<feature type="binding site" evidence="9">
    <location>
        <position position="225"/>
    </location>
    <ligand>
        <name>1-deoxy-D-xylulose 5-phosphate</name>
        <dbReference type="ChEBI" id="CHEBI:57792"/>
    </ligand>
</feature>
<feature type="binding site" evidence="9">
    <location>
        <position position="183"/>
    </location>
    <ligand>
        <name>1-deoxy-D-xylulose 5-phosphate</name>
        <dbReference type="ChEBI" id="CHEBI:57792"/>
    </ligand>
</feature>
<evidence type="ECO:0000313" key="13">
    <source>
        <dbReference type="EMBL" id="QJC27469.1"/>
    </source>
</evidence>
<evidence type="ECO:0000256" key="4">
    <source>
        <dbReference type="ARBA" id="ARBA00022857"/>
    </source>
</evidence>
<protein>
    <recommendedName>
        <fullName evidence="9">1-deoxy-D-xylulose 5-phosphate reductoisomerase</fullName>
        <shortName evidence="9">DXP reductoisomerase</shortName>
        <ecNumber evidence="9">1.1.1.267</ecNumber>
    </recommendedName>
    <alternativeName>
        <fullName evidence="9">1-deoxyxylulose-5-phosphate reductoisomerase</fullName>
    </alternativeName>
    <alternativeName>
        <fullName evidence="9">2-C-methyl-D-erythritol 4-phosphate synthase</fullName>
    </alternativeName>
</protein>
<dbReference type="FunFam" id="3.40.50.720:FF:000045">
    <property type="entry name" value="1-deoxy-D-xylulose 5-phosphate reductoisomerase"/>
    <property type="match status" value="1"/>
</dbReference>
<feature type="binding site" evidence="9">
    <location>
        <position position="161"/>
    </location>
    <ligand>
        <name>1-deoxy-D-xylulose 5-phosphate</name>
        <dbReference type="ChEBI" id="CHEBI:57792"/>
    </ligand>
</feature>
<keyword evidence="13" id="KW-0413">Isomerase</keyword>
<proteinExistence type="inferred from homology"/>
<comment type="catalytic activity">
    <reaction evidence="8">
        <text>2-C-methyl-D-erythritol 4-phosphate + NADP(+) = 1-deoxy-D-xylulose 5-phosphate + NADPH + H(+)</text>
        <dbReference type="Rhea" id="RHEA:13717"/>
        <dbReference type="ChEBI" id="CHEBI:15378"/>
        <dbReference type="ChEBI" id="CHEBI:57783"/>
        <dbReference type="ChEBI" id="CHEBI:57792"/>
        <dbReference type="ChEBI" id="CHEBI:58262"/>
        <dbReference type="ChEBI" id="CHEBI:58349"/>
        <dbReference type="EC" id="1.1.1.267"/>
    </reaction>
    <physiologicalReaction direction="right-to-left" evidence="8">
        <dbReference type="Rhea" id="RHEA:13719"/>
    </physiologicalReaction>
</comment>
<evidence type="ECO:0000259" key="11">
    <source>
        <dbReference type="Pfam" id="PF08436"/>
    </source>
</evidence>
<evidence type="ECO:0000256" key="5">
    <source>
        <dbReference type="ARBA" id="ARBA00023002"/>
    </source>
</evidence>
<feature type="binding site" evidence="9">
    <location>
        <position position="20"/>
    </location>
    <ligand>
        <name>NADPH</name>
        <dbReference type="ChEBI" id="CHEBI:57783"/>
    </ligand>
</feature>
<dbReference type="SUPFAM" id="SSF55347">
    <property type="entry name" value="Glyceraldehyde-3-phosphate dehydrogenase-like, C-terminal domain"/>
    <property type="match status" value="1"/>
</dbReference>
<feature type="binding site" evidence="9">
    <location>
        <position position="228"/>
    </location>
    <ligand>
        <name>1-deoxy-D-xylulose 5-phosphate</name>
        <dbReference type="ChEBI" id="CHEBI:57792"/>
    </ligand>
</feature>
<dbReference type="AlphaFoldDB" id="A0A858PY18"/>
<dbReference type="KEGG" id="aplt:ANPL_01830"/>
<comment type="pathway">
    <text evidence="1 9">Isoprenoid biosynthesis; isopentenyl diphosphate biosynthesis via DXP pathway; isopentenyl diphosphate from 1-deoxy-D-xylulose 5-phosphate: step 1/6.</text>
</comment>
<comment type="cofactor">
    <cofactor evidence="9">
        <name>Mg(2+)</name>
        <dbReference type="ChEBI" id="CHEBI:18420"/>
    </cofactor>
    <cofactor evidence="9">
        <name>Mn(2+)</name>
        <dbReference type="ChEBI" id="CHEBI:29035"/>
    </cofactor>
</comment>
<evidence type="ECO:0000256" key="2">
    <source>
        <dbReference type="ARBA" id="ARBA00006825"/>
    </source>
</evidence>
<evidence type="ECO:0000313" key="14">
    <source>
        <dbReference type="Proteomes" id="UP000500930"/>
    </source>
</evidence>
<keyword evidence="5 9" id="KW-0560">Oxidoreductase</keyword>
<feature type="binding site" evidence="9">
    <location>
        <position position="160"/>
    </location>
    <ligand>
        <name>1-deoxy-D-xylulose 5-phosphate</name>
        <dbReference type="ChEBI" id="CHEBI:57792"/>
    </ligand>
</feature>
<dbReference type="HAMAP" id="MF_00183">
    <property type="entry name" value="DXP_reductoisom"/>
    <property type="match status" value="1"/>
</dbReference>
<feature type="binding site" evidence="9">
    <location>
        <position position="135"/>
    </location>
    <ligand>
        <name>NADPH</name>
        <dbReference type="ChEBI" id="CHEBI:57783"/>
    </ligand>
</feature>
<dbReference type="Gene3D" id="1.10.1740.10">
    <property type="match status" value="1"/>
</dbReference>
<reference evidence="13 14" key="1">
    <citation type="journal article" date="2020" name="Pathogens">
        <title>First Whole Genome Sequence of Anaplasma platys, an Obligate Intracellular Rickettsial Pathogen of Dogs.</title>
        <authorList>
            <person name="Llanes A."/>
            <person name="Rajeev S."/>
        </authorList>
    </citation>
    <scope>NUCLEOTIDE SEQUENCE [LARGE SCALE GENOMIC DNA]</scope>
    <source>
        <strain evidence="13 14">S3</strain>
    </source>
</reference>
<gene>
    <name evidence="9 13" type="primary">dxr</name>
    <name evidence="13" type="ORF">ANPL_01830</name>
</gene>
<feature type="binding site" evidence="9">
    <location>
        <position position="161"/>
    </location>
    <ligand>
        <name>Mn(2+)</name>
        <dbReference type="ChEBI" id="CHEBI:29035"/>
    </ligand>
</feature>
<keyword evidence="3 9" id="KW-0479">Metal-binding</keyword>
<dbReference type="InterPro" id="IPR013644">
    <property type="entry name" value="DXP_reductoisomerase_C"/>
</dbReference>
<feature type="binding site" evidence="9">
    <location>
        <position position="134"/>
    </location>
    <ligand>
        <name>1-deoxy-D-xylulose 5-phosphate</name>
        <dbReference type="ChEBI" id="CHEBI:57792"/>
    </ligand>
</feature>
<evidence type="ECO:0000259" key="10">
    <source>
        <dbReference type="Pfam" id="PF02670"/>
    </source>
</evidence>
<comment type="similarity">
    <text evidence="2 9">Belongs to the DXR family.</text>
</comment>
<dbReference type="SUPFAM" id="SSF51735">
    <property type="entry name" value="NAD(P)-binding Rossmann-fold domains"/>
    <property type="match status" value="1"/>
</dbReference>
<dbReference type="Gene3D" id="3.40.50.720">
    <property type="entry name" value="NAD(P)-binding Rossmann-like Domain"/>
    <property type="match status" value="1"/>
</dbReference>
<feature type="binding site" evidence="9">
    <location>
        <position position="228"/>
    </location>
    <ligand>
        <name>Mn(2+)</name>
        <dbReference type="ChEBI" id="CHEBI:29035"/>
    </ligand>
</feature>
<accession>A0A858PY18</accession>
<comment type="caution">
    <text evidence="9">Lacks conserved residue(s) required for the propagation of feature annotation.</text>
</comment>
<feature type="binding site" evidence="9">
    <location>
        <position position="219"/>
    </location>
    <ligand>
        <name>1-deoxy-D-xylulose 5-phosphate</name>
        <dbReference type="ChEBI" id="CHEBI:57792"/>
    </ligand>
</feature>
<evidence type="ECO:0000259" key="12">
    <source>
        <dbReference type="Pfam" id="PF13288"/>
    </source>
</evidence>
<dbReference type="InterPro" id="IPR036291">
    <property type="entry name" value="NAD(P)-bd_dom_sf"/>
</dbReference>
<evidence type="ECO:0000256" key="9">
    <source>
        <dbReference type="HAMAP-Rule" id="MF_00183"/>
    </source>
</evidence>
<evidence type="ECO:0000256" key="6">
    <source>
        <dbReference type="ARBA" id="ARBA00023211"/>
    </source>
</evidence>
<dbReference type="Pfam" id="PF08436">
    <property type="entry name" value="DXP_redisom_C"/>
    <property type="match status" value="1"/>
</dbReference>
<dbReference type="Proteomes" id="UP000500930">
    <property type="component" value="Chromosome"/>
</dbReference>
<feature type="domain" description="DXP reductoisomerase C-terminal" evidence="12">
    <location>
        <begin position="268"/>
        <end position="386"/>
    </location>
</feature>
<dbReference type="GO" id="GO:0051484">
    <property type="term" value="P:isopentenyl diphosphate biosynthetic process, methylerythritol 4-phosphate pathway involved in terpenoid biosynthetic process"/>
    <property type="evidence" value="ECO:0007669"/>
    <property type="project" value="UniProtKB-ARBA"/>
</dbReference>
<dbReference type="GO" id="GO:0016853">
    <property type="term" value="F:isomerase activity"/>
    <property type="evidence" value="ECO:0007669"/>
    <property type="project" value="UniProtKB-KW"/>
</dbReference>
<dbReference type="Pfam" id="PF13288">
    <property type="entry name" value="DXPR_C"/>
    <property type="match status" value="1"/>
</dbReference>
<evidence type="ECO:0000256" key="8">
    <source>
        <dbReference type="ARBA" id="ARBA00048543"/>
    </source>
</evidence>
<dbReference type="PANTHER" id="PTHR30525:SF0">
    <property type="entry name" value="1-DEOXY-D-XYLULOSE 5-PHOSPHATE REDUCTOISOMERASE, CHLOROPLASTIC"/>
    <property type="match status" value="1"/>
</dbReference>
<dbReference type="PIRSF" id="PIRSF006205">
    <property type="entry name" value="Dxp_reductismrs"/>
    <property type="match status" value="1"/>
</dbReference>
<dbReference type="InterPro" id="IPR013512">
    <property type="entry name" value="DXP_reductoisomerase_N"/>
</dbReference>
<evidence type="ECO:0000256" key="3">
    <source>
        <dbReference type="ARBA" id="ARBA00022723"/>
    </source>
</evidence>
<dbReference type="EMBL" id="CP046391">
    <property type="protein sequence ID" value="QJC27469.1"/>
    <property type="molecule type" value="Genomic_DNA"/>
</dbReference>
<dbReference type="InterPro" id="IPR036169">
    <property type="entry name" value="DXPR_C_sf"/>
</dbReference>
<feature type="domain" description="1-deoxy-D-xylulose 5-phosphate reductoisomerase C-terminal" evidence="11">
    <location>
        <begin position="155"/>
        <end position="236"/>
    </location>
</feature>
<dbReference type="Pfam" id="PF02670">
    <property type="entry name" value="DXP_reductoisom"/>
    <property type="match status" value="1"/>
</dbReference>
<dbReference type="PANTHER" id="PTHR30525">
    <property type="entry name" value="1-DEOXY-D-XYLULOSE 5-PHOSPHATE REDUCTOISOMERASE"/>
    <property type="match status" value="1"/>
</dbReference>
<keyword evidence="4 9" id="KW-0521">NADP</keyword>
<keyword evidence="7 9" id="KW-0414">Isoprene biosynthesis</keyword>
<feature type="binding site" evidence="9">
    <location>
        <position position="224"/>
    </location>
    <ligand>
        <name>1-deoxy-D-xylulose 5-phosphate</name>
        <dbReference type="ChEBI" id="CHEBI:57792"/>
    </ligand>
</feature>
<feature type="domain" description="1-deoxy-D-xylulose 5-phosphate reductoisomerase N-terminal" evidence="10">
    <location>
        <begin position="14"/>
        <end position="141"/>
    </location>
</feature>
<dbReference type="GO" id="GO:0030145">
    <property type="term" value="F:manganese ion binding"/>
    <property type="evidence" value="ECO:0007669"/>
    <property type="project" value="TreeGrafter"/>
</dbReference>